<protein>
    <submittedName>
        <fullName evidence="2">RidA family protein</fullName>
        <ecNumber evidence="2">3.5.-.-</ecNumber>
    </submittedName>
</protein>
<dbReference type="EC" id="3.5.-.-" evidence="2"/>
<dbReference type="InterPro" id="IPR035959">
    <property type="entry name" value="RutC-like_sf"/>
</dbReference>
<dbReference type="CDD" id="cd00448">
    <property type="entry name" value="YjgF_YER057c_UK114_family"/>
    <property type="match status" value="1"/>
</dbReference>
<dbReference type="Proteomes" id="UP001302443">
    <property type="component" value="Chromosome"/>
</dbReference>
<proteinExistence type="inferred from homology"/>
<dbReference type="EMBL" id="CP135990">
    <property type="protein sequence ID" value="WPA93759.1"/>
    <property type="molecule type" value="Genomic_DNA"/>
</dbReference>
<evidence type="ECO:0000313" key="3">
    <source>
        <dbReference type="Proteomes" id="UP001302443"/>
    </source>
</evidence>
<comment type="similarity">
    <text evidence="1">Belongs to the RutC family.</text>
</comment>
<accession>A0ABZ0N5S6</accession>
<evidence type="ECO:0000313" key="2">
    <source>
        <dbReference type="EMBL" id="WPA93759.1"/>
    </source>
</evidence>
<dbReference type="InterPro" id="IPR006175">
    <property type="entry name" value="YjgF/YER057c/UK114"/>
</dbReference>
<dbReference type="PANTHER" id="PTHR11803:SF58">
    <property type="entry name" value="PROTEIN HMF1-RELATED"/>
    <property type="match status" value="1"/>
</dbReference>
<dbReference type="GO" id="GO:0016787">
    <property type="term" value="F:hydrolase activity"/>
    <property type="evidence" value="ECO:0007669"/>
    <property type="project" value="UniProtKB-KW"/>
</dbReference>
<organism evidence="2 3">
    <name type="scientific">Providencia zhijiangensis</name>
    <dbReference type="NCBI Taxonomy" id="3053982"/>
    <lineage>
        <taxon>Bacteria</taxon>
        <taxon>Pseudomonadati</taxon>
        <taxon>Pseudomonadota</taxon>
        <taxon>Gammaproteobacteria</taxon>
        <taxon>Enterobacterales</taxon>
        <taxon>Morganellaceae</taxon>
        <taxon>Providencia</taxon>
    </lineage>
</organism>
<name>A0ABZ0N5S6_9GAMM</name>
<dbReference type="Gene3D" id="3.30.1330.40">
    <property type="entry name" value="RutC-like"/>
    <property type="match status" value="1"/>
</dbReference>
<keyword evidence="3" id="KW-1185">Reference proteome</keyword>
<evidence type="ECO:0000256" key="1">
    <source>
        <dbReference type="ARBA" id="ARBA00010552"/>
    </source>
</evidence>
<gene>
    <name evidence="2" type="ORF">QS795_008360</name>
</gene>
<reference evidence="2 3" key="1">
    <citation type="submission" date="2023-09" db="EMBL/GenBank/DDBJ databases">
        <title>Genomic Revisitation and Reclassification of the Genus Providencia.</title>
        <authorList>
            <person name="Dong X."/>
        </authorList>
    </citation>
    <scope>NUCLEOTIDE SEQUENCE [LARGE SCALE GENOMIC DNA]</scope>
    <source>
        <strain evidence="2 3">D4759</strain>
    </source>
</reference>
<dbReference type="Pfam" id="PF01042">
    <property type="entry name" value="Ribonuc_L-PSP"/>
    <property type="match status" value="1"/>
</dbReference>
<dbReference type="PANTHER" id="PTHR11803">
    <property type="entry name" value="2-IMINOBUTANOATE/2-IMINOPROPANOATE DEAMINASE RIDA"/>
    <property type="match status" value="1"/>
</dbReference>
<dbReference type="RefSeq" id="WP_286270782.1">
    <property type="nucleotide sequence ID" value="NZ_CP135990.1"/>
</dbReference>
<keyword evidence="2" id="KW-0378">Hydrolase</keyword>
<sequence>MSQNTVSTNIVCSNIVYTNASQLVPPRGHYSHTVTANGFVFISGQLPTDSQGNVHADAPFAEQAELVLANLEACLSASGVGRQQLVQVRVYIADMDNWPVFNQIYANWIGEFRPARAVAGVSKLHFGAGIEIEATAVAASSLL</sequence>
<dbReference type="SUPFAM" id="SSF55298">
    <property type="entry name" value="YjgF-like"/>
    <property type="match status" value="1"/>
</dbReference>